<evidence type="ECO:0000259" key="3">
    <source>
        <dbReference type="PROSITE" id="PS50158"/>
    </source>
</evidence>
<gene>
    <name evidence="4" type="ORF">KY290_027652</name>
</gene>
<protein>
    <recommendedName>
        <fullName evidence="3">CCHC-type domain-containing protein</fullName>
    </recommendedName>
</protein>
<evidence type="ECO:0000313" key="5">
    <source>
        <dbReference type="Proteomes" id="UP000826656"/>
    </source>
</evidence>
<keyword evidence="1" id="KW-0863">Zinc-finger</keyword>
<name>A0ABQ7UIY3_SOLTU</name>
<dbReference type="SUPFAM" id="SSF57756">
    <property type="entry name" value="Retrovirus zinc finger-like domains"/>
    <property type="match status" value="1"/>
</dbReference>
<accession>A0ABQ7UIY3</accession>
<dbReference type="PROSITE" id="PS50158">
    <property type="entry name" value="ZF_CCHC"/>
    <property type="match status" value="1"/>
</dbReference>
<comment type="caution">
    <text evidence="4">The sequence shown here is derived from an EMBL/GenBank/DDBJ whole genome shotgun (WGS) entry which is preliminary data.</text>
</comment>
<reference evidence="4 5" key="1">
    <citation type="journal article" date="2021" name="bioRxiv">
        <title>Chromosome-scale and haplotype-resolved genome assembly of a tetraploid potato cultivar.</title>
        <authorList>
            <person name="Sun H."/>
            <person name="Jiao W.-B."/>
            <person name="Krause K."/>
            <person name="Campoy J.A."/>
            <person name="Goel M."/>
            <person name="Folz-Donahue K."/>
            <person name="Kukat C."/>
            <person name="Huettel B."/>
            <person name="Schneeberger K."/>
        </authorList>
    </citation>
    <scope>NUCLEOTIDE SEQUENCE [LARGE SCALE GENOMIC DNA]</scope>
    <source>
        <strain evidence="4">SolTubOtavaFocal</strain>
        <tissue evidence="4">Leaves</tissue>
    </source>
</reference>
<feature type="compositionally biased region" description="Low complexity" evidence="2">
    <location>
        <begin position="39"/>
        <end position="61"/>
    </location>
</feature>
<organism evidence="4 5">
    <name type="scientific">Solanum tuberosum</name>
    <name type="common">Potato</name>
    <dbReference type="NCBI Taxonomy" id="4113"/>
    <lineage>
        <taxon>Eukaryota</taxon>
        <taxon>Viridiplantae</taxon>
        <taxon>Streptophyta</taxon>
        <taxon>Embryophyta</taxon>
        <taxon>Tracheophyta</taxon>
        <taxon>Spermatophyta</taxon>
        <taxon>Magnoliopsida</taxon>
        <taxon>eudicotyledons</taxon>
        <taxon>Gunneridae</taxon>
        <taxon>Pentapetalae</taxon>
        <taxon>asterids</taxon>
        <taxon>lamiids</taxon>
        <taxon>Solanales</taxon>
        <taxon>Solanaceae</taxon>
        <taxon>Solanoideae</taxon>
        <taxon>Solaneae</taxon>
        <taxon>Solanum</taxon>
    </lineage>
</organism>
<proteinExistence type="predicted"/>
<keyword evidence="5" id="KW-1185">Reference proteome</keyword>
<evidence type="ECO:0000256" key="1">
    <source>
        <dbReference type="PROSITE-ProRule" id="PRU00047"/>
    </source>
</evidence>
<dbReference type="Gene3D" id="4.10.60.10">
    <property type="entry name" value="Zinc finger, CCHC-type"/>
    <property type="match status" value="1"/>
</dbReference>
<sequence length="89" mass="9372">MAHSSSQFSSVSSGGKGTHRGSISFQHRGLVHASMPTAKSGHSSKGSYSSSLGGHGSSSSSQYELSVSRYCFRCGDQGHMIQQCPLLTY</sequence>
<dbReference type="InterPro" id="IPR036875">
    <property type="entry name" value="Znf_CCHC_sf"/>
</dbReference>
<evidence type="ECO:0000256" key="2">
    <source>
        <dbReference type="SAM" id="MobiDB-lite"/>
    </source>
</evidence>
<keyword evidence="1" id="KW-0862">Zinc</keyword>
<feature type="compositionally biased region" description="Low complexity" evidence="2">
    <location>
        <begin position="1"/>
        <end position="13"/>
    </location>
</feature>
<dbReference type="Pfam" id="PF00098">
    <property type="entry name" value="zf-CCHC"/>
    <property type="match status" value="1"/>
</dbReference>
<dbReference type="InterPro" id="IPR001878">
    <property type="entry name" value="Znf_CCHC"/>
</dbReference>
<dbReference type="Proteomes" id="UP000826656">
    <property type="component" value="Unassembled WGS sequence"/>
</dbReference>
<feature type="domain" description="CCHC-type" evidence="3">
    <location>
        <begin position="71"/>
        <end position="85"/>
    </location>
</feature>
<dbReference type="EMBL" id="JAIVGD010000019">
    <property type="protein sequence ID" value="KAH0748420.1"/>
    <property type="molecule type" value="Genomic_DNA"/>
</dbReference>
<keyword evidence="1" id="KW-0479">Metal-binding</keyword>
<evidence type="ECO:0000313" key="4">
    <source>
        <dbReference type="EMBL" id="KAH0748420.1"/>
    </source>
</evidence>
<feature type="region of interest" description="Disordered" evidence="2">
    <location>
        <begin position="1"/>
        <end position="61"/>
    </location>
</feature>